<keyword evidence="2" id="KW-1185">Reference proteome</keyword>
<evidence type="ECO:0000313" key="2">
    <source>
        <dbReference type="Proteomes" id="UP000299102"/>
    </source>
</evidence>
<evidence type="ECO:0000313" key="1">
    <source>
        <dbReference type="EMBL" id="GBP63984.1"/>
    </source>
</evidence>
<dbReference type="EMBL" id="BGZK01000884">
    <property type="protein sequence ID" value="GBP63984.1"/>
    <property type="molecule type" value="Genomic_DNA"/>
</dbReference>
<proteinExistence type="predicted"/>
<protein>
    <submittedName>
        <fullName evidence="1">Uncharacterized protein</fullName>
    </submittedName>
</protein>
<reference evidence="1 2" key="1">
    <citation type="journal article" date="2019" name="Commun. Biol.">
        <title>The bagworm genome reveals a unique fibroin gene that provides high tensile strength.</title>
        <authorList>
            <person name="Kono N."/>
            <person name="Nakamura H."/>
            <person name="Ohtoshi R."/>
            <person name="Tomita M."/>
            <person name="Numata K."/>
            <person name="Arakawa K."/>
        </authorList>
    </citation>
    <scope>NUCLEOTIDE SEQUENCE [LARGE SCALE GENOMIC DNA]</scope>
</reference>
<gene>
    <name evidence="1" type="ORF">EVAR_25135_1</name>
</gene>
<comment type="caution">
    <text evidence="1">The sequence shown here is derived from an EMBL/GenBank/DDBJ whole genome shotgun (WGS) entry which is preliminary data.</text>
</comment>
<dbReference type="AlphaFoldDB" id="A0A4C1XN51"/>
<sequence length="94" mass="10706">MDQLRCYDTTSSLNADVKYQFLPLRIIHSPSYASWFHPVVFSSLPWGAVVVSLNLPLIPHTHSTFFYFTLNGLDLKPPTLAQCGLRDVNDFFTD</sequence>
<accession>A0A4C1XN51</accession>
<name>A0A4C1XN51_EUMVA</name>
<dbReference type="Proteomes" id="UP000299102">
    <property type="component" value="Unassembled WGS sequence"/>
</dbReference>
<organism evidence="1 2">
    <name type="scientific">Eumeta variegata</name>
    <name type="common">Bagworm moth</name>
    <name type="synonym">Eumeta japonica</name>
    <dbReference type="NCBI Taxonomy" id="151549"/>
    <lineage>
        <taxon>Eukaryota</taxon>
        <taxon>Metazoa</taxon>
        <taxon>Ecdysozoa</taxon>
        <taxon>Arthropoda</taxon>
        <taxon>Hexapoda</taxon>
        <taxon>Insecta</taxon>
        <taxon>Pterygota</taxon>
        <taxon>Neoptera</taxon>
        <taxon>Endopterygota</taxon>
        <taxon>Lepidoptera</taxon>
        <taxon>Glossata</taxon>
        <taxon>Ditrysia</taxon>
        <taxon>Tineoidea</taxon>
        <taxon>Psychidae</taxon>
        <taxon>Oiketicinae</taxon>
        <taxon>Eumeta</taxon>
    </lineage>
</organism>